<dbReference type="InterPro" id="IPR050092">
    <property type="entry name" value="RNase_H"/>
</dbReference>
<keyword evidence="6" id="KW-0378">Hydrolase</keyword>
<evidence type="ECO:0000256" key="4">
    <source>
        <dbReference type="ARBA" id="ARBA00022723"/>
    </source>
</evidence>
<sequence length="222" mass="24441">MLKICPPVVSRQIGSIALAVCHSTAKRTVRFCIIVLQLTLLRQSTAEKIMAYHQQYGRASYSGNSSCSNNDLSIEIYTDGACLNNGQQGAQAGIGGYFGLNNPLNFSERVKGRQTNNVAEIQAAEHAIRLAKLNGYVQIKIITDSEFLTKAVYFWLPKWKANNWRTAGGGPVKNKEDFELLIDAMQGVEVVFEHVRGHQGNFGNEQADRLARAGAAKPASYY</sequence>
<dbReference type="PANTHER" id="PTHR10642">
    <property type="entry name" value="RIBONUCLEASE H1"/>
    <property type="match status" value="1"/>
</dbReference>
<dbReference type="AlphaFoldDB" id="A0A8J2LGK2"/>
<dbReference type="GO" id="GO:0003676">
    <property type="term" value="F:nucleic acid binding"/>
    <property type="evidence" value="ECO:0007669"/>
    <property type="project" value="InterPro"/>
</dbReference>
<dbReference type="InterPro" id="IPR002156">
    <property type="entry name" value="RNaseH_domain"/>
</dbReference>
<dbReference type="PANTHER" id="PTHR10642:SF26">
    <property type="entry name" value="RIBONUCLEASE H1"/>
    <property type="match status" value="1"/>
</dbReference>
<reference evidence="8" key="1">
    <citation type="submission" date="2021-06" db="EMBL/GenBank/DDBJ databases">
        <authorList>
            <person name="Hodson N. C."/>
            <person name="Mongue J. A."/>
            <person name="Jaron S. K."/>
        </authorList>
    </citation>
    <scope>NUCLEOTIDE SEQUENCE</scope>
</reference>
<feature type="domain" description="RNase H type-1" evidence="7">
    <location>
        <begin position="70"/>
        <end position="216"/>
    </location>
</feature>
<gene>
    <name evidence="8" type="ORF">AFUS01_LOCUS41334</name>
</gene>
<evidence type="ECO:0000313" key="8">
    <source>
        <dbReference type="EMBL" id="CAG7831596.1"/>
    </source>
</evidence>
<keyword evidence="3" id="KW-0540">Nuclease</keyword>
<keyword evidence="4" id="KW-0479">Metal-binding</keyword>
<dbReference type="Proteomes" id="UP000708208">
    <property type="component" value="Unassembled WGS sequence"/>
</dbReference>
<name>A0A8J2LGK2_9HEXA</name>
<evidence type="ECO:0000256" key="2">
    <source>
        <dbReference type="ARBA" id="ARBA00012180"/>
    </source>
</evidence>
<organism evidence="8 9">
    <name type="scientific">Allacma fusca</name>
    <dbReference type="NCBI Taxonomy" id="39272"/>
    <lineage>
        <taxon>Eukaryota</taxon>
        <taxon>Metazoa</taxon>
        <taxon>Ecdysozoa</taxon>
        <taxon>Arthropoda</taxon>
        <taxon>Hexapoda</taxon>
        <taxon>Collembola</taxon>
        <taxon>Symphypleona</taxon>
        <taxon>Sminthuridae</taxon>
        <taxon>Allacma</taxon>
    </lineage>
</organism>
<dbReference type="OrthoDB" id="407198at2759"/>
<accession>A0A8J2LGK2</accession>
<keyword evidence="5" id="KW-0255">Endonuclease</keyword>
<dbReference type="PROSITE" id="PS50879">
    <property type="entry name" value="RNASE_H_1"/>
    <property type="match status" value="1"/>
</dbReference>
<dbReference type="EMBL" id="CAJVCH010561130">
    <property type="protein sequence ID" value="CAG7831596.1"/>
    <property type="molecule type" value="Genomic_DNA"/>
</dbReference>
<keyword evidence="9" id="KW-1185">Reference proteome</keyword>
<evidence type="ECO:0000256" key="5">
    <source>
        <dbReference type="ARBA" id="ARBA00022759"/>
    </source>
</evidence>
<comment type="caution">
    <text evidence="8">The sequence shown here is derived from an EMBL/GenBank/DDBJ whole genome shotgun (WGS) entry which is preliminary data.</text>
</comment>
<evidence type="ECO:0000256" key="1">
    <source>
        <dbReference type="ARBA" id="ARBA00000077"/>
    </source>
</evidence>
<evidence type="ECO:0000259" key="7">
    <source>
        <dbReference type="PROSITE" id="PS50879"/>
    </source>
</evidence>
<dbReference type="Pfam" id="PF00075">
    <property type="entry name" value="RNase_H"/>
    <property type="match status" value="1"/>
</dbReference>
<proteinExistence type="predicted"/>
<dbReference type="EC" id="3.1.26.4" evidence="2"/>
<evidence type="ECO:0000256" key="3">
    <source>
        <dbReference type="ARBA" id="ARBA00022722"/>
    </source>
</evidence>
<dbReference type="GO" id="GO:0004523">
    <property type="term" value="F:RNA-DNA hybrid ribonuclease activity"/>
    <property type="evidence" value="ECO:0007669"/>
    <property type="project" value="UniProtKB-EC"/>
</dbReference>
<evidence type="ECO:0000313" key="9">
    <source>
        <dbReference type="Proteomes" id="UP000708208"/>
    </source>
</evidence>
<protein>
    <recommendedName>
        <fullName evidence="2">ribonuclease H</fullName>
        <ecNumber evidence="2">3.1.26.4</ecNumber>
    </recommendedName>
</protein>
<evidence type="ECO:0000256" key="6">
    <source>
        <dbReference type="ARBA" id="ARBA00022801"/>
    </source>
</evidence>
<dbReference type="GO" id="GO:0046872">
    <property type="term" value="F:metal ion binding"/>
    <property type="evidence" value="ECO:0007669"/>
    <property type="project" value="UniProtKB-KW"/>
</dbReference>
<dbReference type="GO" id="GO:0043137">
    <property type="term" value="P:DNA replication, removal of RNA primer"/>
    <property type="evidence" value="ECO:0007669"/>
    <property type="project" value="TreeGrafter"/>
</dbReference>
<comment type="catalytic activity">
    <reaction evidence="1">
        <text>Endonucleolytic cleavage to 5'-phosphomonoester.</text>
        <dbReference type="EC" id="3.1.26.4"/>
    </reaction>
</comment>
<dbReference type="CDD" id="cd09280">
    <property type="entry name" value="RNase_HI_eukaryote_like"/>
    <property type="match status" value="1"/>
</dbReference>